<dbReference type="GeneID" id="94192694"/>
<keyword evidence="1" id="KW-0812">Transmembrane</keyword>
<keyword evidence="1" id="KW-1133">Transmembrane helix</keyword>
<evidence type="ECO:0000313" key="2">
    <source>
        <dbReference type="EMBL" id="GIX61211.1"/>
    </source>
</evidence>
<organism evidence="2 3">
    <name type="scientific">Babesia caballi</name>
    <dbReference type="NCBI Taxonomy" id="5871"/>
    <lineage>
        <taxon>Eukaryota</taxon>
        <taxon>Sar</taxon>
        <taxon>Alveolata</taxon>
        <taxon>Apicomplexa</taxon>
        <taxon>Aconoidasida</taxon>
        <taxon>Piroplasmida</taxon>
        <taxon>Babesiidae</taxon>
        <taxon>Babesia</taxon>
    </lineage>
</organism>
<evidence type="ECO:0000256" key="1">
    <source>
        <dbReference type="SAM" id="Phobius"/>
    </source>
</evidence>
<sequence>MGVQKKTKLTEWPEDLKDVIDWFLRNNDKSVALKNAVYQLEGKDVLENALGNGNLEGLFGSVAKGLQSFIGYDTNGTHEFTGNGIAAKSGYTSSYSKEAQWSGNLNTPHSEEAKKAAKLFLCYMPLLYICLIYMYWKCKLQYGGWGSETISGNQSGLNIFMSAMGFNSTSELQNITGSNVAESLTREPDGFSELKKAPKDEYYFSSYLGKVSEYVPYSPLATSLLDCPSNLKEAIDWILRVTGKDGGGGSAGNETILAKAITKLPDFQEAIEAASKNPEGGSGDVSKALKNLKSENTLGSIIENLTDGLRAFIGYGGQGQGIALVIDPLQQLRDGLLWFLNQFVDNLRRINVDTKGVTGDLRGAVSKGKEKFDEAVGKLSQITDNNGKISEVMTALKKVDGLKSKQTSVGEFASEVKTYLGGVLDAVAADEGVKKDSAKAKIVSLCQNLSSLLDSAGNTGVLDTRITLVKDFEKQLSYSGRENVAKVLVPAVAAGTAGFLTPLQKKNGYKSAYLGQSWDYNINDDKFAQIFLGCLPLYYYWLTYLYWKCKHGDWAGQILSRPTFKNFMVGQGYNASHLTTTRQFNGSRIATLIEALGMSSVTTTSTQPSHPELLSELNKKLDEALKSSRNPPSNTLDGHSLSALFYVCRYYFTGKQIMQSKRDATSSKPPISIREMLYWLSGLQFSPYYSDLKNQIDNIVPEAGGLPVADSSIASTPNSRGDTLTQNQMKGYLLSSCLSAPGVLGAIQGNTADSTDEPWLYSLFCNSMNLQYPSGSMLFNTLANYAYALQFQLYFLYIQCRTNYDQTYGWQWCRYGQTTQPGGNNSEEMETWICKAQNCGRSPYCAHNSTACEHIRECGQAGKASPLQAFLTDKLRGFHVNQQANPTSPNHLHNHPPGSMCHVKMGFTTETLTKDANATGWYIYYLLDHCCGFSNGPLPHLSEKLGCLTKRTPRTLGDLFGFIWHLKGQLFGNRRPTVNALIGKFDTALNLGNNLPAQFTAAPYSVLTKIWNTFEQNKSNSRPSNPSTSTVLSRSLEAMAPAIPFLYQLFMAKDTDFLPSLLFDLAQHCHKKDVATTHAGSRTSGTATVIKHNNSGCSQINDLWSLYQPVSAAPTGKGMTDPQSACRTANCGGYLYPLTHTFGSTFAPKYASSYLSWFLYLTDDLQEWLDELRMQFEKLQCDNCVPNCSRGGKCHTGPSAQCACTSIVKCSGILPLLYANGFSFSSAYSLKGGMKGSDQTKRTCQQFHDQLSAVIAPNESTPLFKLLTTIDDFLYMFRFYFFYNLSSFWIMYICIVLYMYFLRADLLHLKSHVHFPSSHGIPSIALLTTGKSTILTKLSKLTYFMP</sequence>
<keyword evidence="1" id="KW-0472">Membrane</keyword>
<dbReference type="Pfam" id="PF12785">
    <property type="entry name" value="VESA1_N"/>
    <property type="match status" value="1"/>
</dbReference>
<dbReference type="Proteomes" id="UP001497744">
    <property type="component" value="Unassembled WGS sequence"/>
</dbReference>
<feature type="transmembrane region" description="Helical" evidence="1">
    <location>
        <begin position="1280"/>
        <end position="1301"/>
    </location>
</feature>
<protein>
    <submittedName>
        <fullName evidence="2">Extracellular matrix-binding ebh</fullName>
    </submittedName>
</protein>
<dbReference type="EMBL" id="BPLF01000001">
    <property type="protein sequence ID" value="GIX61211.1"/>
    <property type="molecule type" value="Genomic_DNA"/>
</dbReference>
<gene>
    <name evidence="2" type="ORF">BcabD6B2_06460</name>
</gene>
<keyword evidence="3" id="KW-1185">Reference proteome</keyword>
<evidence type="ECO:0000313" key="3">
    <source>
        <dbReference type="Proteomes" id="UP001497744"/>
    </source>
</evidence>
<dbReference type="RefSeq" id="XP_067713282.1">
    <property type="nucleotide sequence ID" value="XM_067857181.1"/>
</dbReference>
<dbReference type="InterPro" id="IPR024751">
    <property type="entry name" value="VESA1"/>
</dbReference>
<name>A0AAV4LPZ7_BABCB</name>
<comment type="caution">
    <text evidence="2">The sequence shown here is derived from an EMBL/GenBank/DDBJ whole genome shotgun (WGS) entry which is preliminary data.</text>
</comment>
<proteinExistence type="predicted"/>
<feature type="transmembrane region" description="Helical" evidence="1">
    <location>
        <begin position="119"/>
        <end position="136"/>
    </location>
</feature>
<reference evidence="2 3" key="1">
    <citation type="submission" date="2021-06" db="EMBL/GenBank/DDBJ databases">
        <title>Genome sequence of Babesia caballi.</title>
        <authorList>
            <person name="Yamagishi J."/>
            <person name="Kidaka T."/>
            <person name="Ochi A."/>
        </authorList>
    </citation>
    <scope>NUCLEOTIDE SEQUENCE [LARGE SCALE GENOMIC DNA]</scope>
    <source>
        <strain evidence="2">USDA-D6B2</strain>
    </source>
</reference>
<accession>A0AAV4LPZ7</accession>